<evidence type="ECO:0008006" key="3">
    <source>
        <dbReference type="Google" id="ProtNLM"/>
    </source>
</evidence>
<organism evidence="1 2">
    <name type="scientific">Chitinophaga terrae</name>
    <name type="common">ex Kim and Jung 2007</name>
    <dbReference type="NCBI Taxonomy" id="408074"/>
    <lineage>
        <taxon>Bacteria</taxon>
        <taxon>Pseudomonadati</taxon>
        <taxon>Bacteroidota</taxon>
        <taxon>Chitinophagia</taxon>
        <taxon>Chitinophagales</taxon>
        <taxon>Chitinophagaceae</taxon>
        <taxon>Chitinophaga</taxon>
    </lineage>
</organism>
<reference evidence="2" key="1">
    <citation type="submission" date="2016-10" db="EMBL/GenBank/DDBJ databases">
        <authorList>
            <person name="Varghese N."/>
            <person name="Submissions S."/>
        </authorList>
    </citation>
    <scope>NUCLEOTIDE SEQUENCE [LARGE SCALE GENOMIC DNA]</scope>
    <source>
        <strain evidence="2">DSM 23920</strain>
    </source>
</reference>
<evidence type="ECO:0000313" key="1">
    <source>
        <dbReference type="EMBL" id="SEA72304.1"/>
    </source>
</evidence>
<name>A0A1H4DHW0_9BACT</name>
<evidence type="ECO:0000313" key="2">
    <source>
        <dbReference type="Proteomes" id="UP000199656"/>
    </source>
</evidence>
<dbReference type="EMBL" id="FNRL01000013">
    <property type="protein sequence ID" value="SEA72304.1"/>
    <property type="molecule type" value="Genomic_DNA"/>
</dbReference>
<gene>
    <name evidence="1" type="ORF">SAMN05660909_03157</name>
</gene>
<dbReference type="RefSeq" id="WP_211117932.1">
    <property type="nucleotide sequence ID" value="NZ_BKAT01000048.1"/>
</dbReference>
<proteinExistence type="predicted"/>
<dbReference type="Pfam" id="PF12566">
    <property type="entry name" value="DUF3748"/>
    <property type="match status" value="1"/>
</dbReference>
<dbReference type="Proteomes" id="UP000199656">
    <property type="component" value="Unassembled WGS sequence"/>
</dbReference>
<protein>
    <recommendedName>
        <fullName evidence="3">DUF3748 domain-containing protein</fullName>
    </recommendedName>
</protein>
<dbReference type="AlphaFoldDB" id="A0A1H4DHW0"/>
<dbReference type="InterPro" id="IPR022223">
    <property type="entry name" value="DUF3748"/>
</dbReference>
<dbReference type="STRING" id="408074.SAMN05660909_03157"/>
<sequence length="227" mass="25605">MRYRYYLIVPLLIIFHGVAAQKPPLYTPVQLTNGQMGHTLNSTQCISANDEWVVFDTRNEDTKIGTTSTIGILNLRTGEIKTVYQNPATTIYGPGVGAATFSPAANRVMFIHGIRNADSIKPYGSTRRTGVSIDIAHPNVLSFMDARNVYPPFTPGALRGGTHAHSWSHDGKWVSFTYNDAIMERLGKDRRTVGIMVRGFYQYFRRIAQRRSRYPIKPPAFQYPGRY</sequence>
<dbReference type="SUPFAM" id="SSF82171">
    <property type="entry name" value="DPP6 N-terminal domain-like"/>
    <property type="match status" value="1"/>
</dbReference>
<accession>A0A1H4DHW0</accession>
<keyword evidence="2" id="KW-1185">Reference proteome</keyword>